<dbReference type="InterPro" id="IPR052929">
    <property type="entry name" value="RNase_H-like_EbsB-rel"/>
</dbReference>
<dbReference type="Gene3D" id="3.30.420.10">
    <property type="entry name" value="Ribonuclease H-like superfamily/Ribonuclease H"/>
    <property type="match status" value="1"/>
</dbReference>
<dbReference type="GO" id="GO:0004523">
    <property type="term" value="F:RNA-DNA hybrid ribonuclease activity"/>
    <property type="evidence" value="ECO:0007669"/>
    <property type="project" value="InterPro"/>
</dbReference>
<dbReference type="EMBL" id="JABFAF010000004">
    <property type="protein sequence ID" value="MBA0852831.1"/>
    <property type="molecule type" value="Genomic_DNA"/>
</dbReference>
<proteinExistence type="predicted"/>
<gene>
    <name evidence="2" type="ORF">Goshw_010229</name>
</gene>
<organism evidence="2 3">
    <name type="scientific">Gossypium schwendimanii</name>
    <name type="common">Cotton</name>
    <dbReference type="NCBI Taxonomy" id="34291"/>
    <lineage>
        <taxon>Eukaryota</taxon>
        <taxon>Viridiplantae</taxon>
        <taxon>Streptophyta</taxon>
        <taxon>Embryophyta</taxon>
        <taxon>Tracheophyta</taxon>
        <taxon>Spermatophyta</taxon>
        <taxon>Magnoliopsida</taxon>
        <taxon>eudicotyledons</taxon>
        <taxon>Gunneridae</taxon>
        <taxon>Pentapetalae</taxon>
        <taxon>rosids</taxon>
        <taxon>malvids</taxon>
        <taxon>Malvales</taxon>
        <taxon>Malvaceae</taxon>
        <taxon>Malvoideae</taxon>
        <taxon>Gossypium</taxon>
    </lineage>
</organism>
<reference evidence="2 3" key="1">
    <citation type="journal article" date="2019" name="Genome Biol. Evol.">
        <title>Insights into the evolution of the New World diploid cottons (Gossypium, subgenus Houzingenia) based on genome sequencing.</title>
        <authorList>
            <person name="Grover C.E."/>
            <person name="Arick M.A. 2nd"/>
            <person name="Thrash A."/>
            <person name="Conover J.L."/>
            <person name="Sanders W.S."/>
            <person name="Peterson D.G."/>
            <person name="Frelichowski J.E."/>
            <person name="Scheffler J.A."/>
            <person name="Scheffler B.E."/>
            <person name="Wendel J.F."/>
        </authorList>
    </citation>
    <scope>NUCLEOTIDE SEQUENCE [LARGE SCALE GENOMIC DNA]</scope>
    <source>
        <strain evidence="2">1</strain>
        <tissue evidence="2">Leaf</tissue>
    </source>
</reference>
<name>A0A7J9L2C5_GOSSC</name>
<dbReference type="InterPro" id="IPR036397">
    <property type="entry name" value="RNaseH_sf"/>
</dbReference>
<keyword evidence="3" id="KW-1185">Reference proteome</keyword>
<protein>
    <recommendedName>
        <fullName evidence="1">RNase H type-1 domain-containing protein</fullName>
    </recommendedName>
</protein>
<dbReference type="InterPro" id="IPR044730">
    <property type="entry name" value="RNase_H-like_dom_plant"/>
</dbReference>
<dbReference type="CDD" id="cd06222">
    <property type="entry name" value="RNase_H_like"/>
    <property type="match status" value="1"/>
</dbReference>
<feature type="domain" description="RNase H type-1" evidence="1">
    <location>
        <begin position="12"/>
        <end position="87"/>
    </location>
</feature>
<evidence type="ECO:0000313" key="3">
    <source>
        <dbReference type="Proteomes" id="UP000593576"/>
    </source>
</evidence>
<accession>A0A7J9L2C5</accession>
<comment type="caution">
    <text evidence="2">The sequence shown here is derived from an EMBL/GenBank/DDBJ whole genome shotgun (WGS) entry which is preliminary data.</text>
</comment>
<dbReference type="Proteomes" id="UP000593576">
    <property type="component" value="Unassembled WGS sequence"/>
</dbReference>
<evidence type="ECO:0000313" key="2">
    <source>
        <dbReference type="EMBL" id="MBA0852831.1"/>
    </source>
</evidence>
<dbReference type="SUPFAM" id="SSF53098">
    <property type="entry name" value="Ribonuclease H-like"/>
    <property type="match status" value="1"/>
</dbReference>
<evidence type="ECO:0000259" key="1">
    <source>
        <dbReference type="Pfam" id="PF13456"/>
    </source>
</evidence>
<dbReference type="GO" id="GO:0003676">
    <property type="term" value="F:nucleic acid binding"/>
    <property type="evidence" value="ECO:0007669"/>
    <property type="project" value="InterPro"/>
</dbReference>
<dbReference type="OrthoDB" id="984565at2759"/>
<dbReference type="PANTHER" id="PTHR47074">
    <property type="entry name" value="BNAC02G40300D PROTEIN"/>
    <property type="match status" value="1"/>
</dbReference>
<dbReference type="PANTHER" id="PTHR47074:SF61">
    <property type="entry name" value="RNASE H TYPE-1 DOMAIN-CONTAINING PROTEIN"/>
    <property type="match status" value="1"/>
</dbReference>
<feature type="non-terminal residue" evidence="2">
    <location>
        <position position="1"/>
    </location>
</feature>
<dbReference type="InterPro" id="IPR012337">
    <property type="entry name" value="RNaseH-like_sf"/>
</dbReference>
<dbReference type="InterPro" id="IPR002156">
    <property type="entry name" value="RNaseH_domain"/>
</dbReference>
<dbReference type="Pfam" id="PF13456">
    <property type="entry name" value="RVT_3"/>
    <property type="match status" value="1"/>
</dbReference>
<dbReference type="AlphaFoldDB" id="A0A7J9L2C5"/>
<sequence length="92" mass="10267">MGSGFKGYNLVRSVVIAEASAVLHGLQFALDLGFTKVILESDSKLVIQNIQQKRNVAAHAMVVEGLQKHDDSFWVEYVPMKVLEMADSDKRF</sequence>